<dbReference type="Proteomes" id="UP000053958">
    <property type="component" value="Unassembled WGS sequence"/>
</dbReference>
<dbReference type="AlphaFoldDB" id="A0A0F4Z291"/>
<evidence type="ECO:0000313" key="12">
    <source>
        <dbReference type="EMBL" id="KKA24617.1"/>
    </source>
</evidence>
<dbReference type="STRING" id="1408163.A0A0F4Z291"/>
<comment type="function">
    <text evidence="9">Splits internally a 1,3-beta-glucan molecule and transfers the newly generated reducing end (the donor) to the non-reducing end of another 1,3-beta-glucan molecule (the acceptor) forming a 1,3-beta linkage, resulting in the elongation of 1,3-beta-glucan chains in the cell wall. Involved in cell wall morphogenesis.</text>
</comment>
<dbReference type="GO" id="GO:0098552">
    <property type="term" value="C:side of membrane"/>
    <property type="evidence" value="ECO:0007669"/>
    <property type="project" value="UniProtKB-KW"/>
</dbReference>
<dbReference type="GO" id="GO:0042124">
    <property type="term" value="F:1,3-beta-glucanosyltransferase activity"/>
    <property type="evidence" value="ECO:0007669"/>
    <property type="project" value="TreeGrafter"/>
</dbReference>
<dbReference type="GO" id="GO:0071970">
    <property type="term" value="P:fungal-type cell wall (1-&gt;3)-beta-D-glucan biosynthetic process"/>
    <property type="evidence" value="ECO:0007669"/>
    <property type="project" value="TreeGrafter"/>
</dbReference>
<keyword evidence="10 12" id="KW-0808">Transferase</keyword>
<dbReference type="Pfam" id="PF07983">
    <property type="entry name" value="X8"/>
    <property type="match status" value="1"/>
</dbReference>
<dbReference type="Gene3D" id="1.20.58.1040">
    <property type="match status" value="1"/>
</dbReference>
<evidence type="ECO:0000256" key="6">
    <source>
        <dbReference type="ARBA" id="ARBA00023157"/>
    </source>
</evidence>
<feature type="domain" description="X8" evidence="11">
    <location>
        <begin position="379"/>
        <end position="472"/>
    </location>
</feature>
<protein>
    <recommendedName>
        <fullName evidence="10">1,3-beta-glucanosyltransferase</fullName>
        <ecNumber evidence="10">2.4.1.-</ecNumber>
    </recommendedName>
</protein>
<dbReference type="FunFam" id="3.20.20.80:FF:000038">
    <property type="entry name" value="1,3-beta-glucanosyltransferase"/>
    <property type="match status" value="1"/>
</dbReference>
<comment type="subcellular location">
    <subcellularLocation>
        <location evidence="1 10">Cell membrane</location>
        <topology evidence="1 10">Lipid-anchor</topology>
        <topology evidence="1 10">GPI-anchor</topology>
    </subcellularLocation>
</comment>
<gene>
    <name evidence="12" type="ORF">T310_1364</name>
</gene>
<name>A0A0F4Z291_RASE3</name>
<dbReference type="InterPro" id="IPR004886">
    <property type="entry name" value="Glucanosyltransferase"/>
</dbReference>
<keyword evidence="5 10" id="KW-0472">Membrane</keyword>
<dbReference type="SUPFAM" id="SSF51445">
    <property type="entry name" value="(Trans)glycosidases"/>
    <property type="match status" value="1"/>
</dbReference>
<dbReference type="EC" id="2.4.1.-" evidence="10"/>
<dbReference type="GeneID" id="25313715"/>
<evidence type="ECO:0000256" key="7">
    <source>
        <dbReference type="ARBA" id="ARBA00023180"/>
    </source>
</evidence>
<organism evidence="12 13">
    <name type="scientific">Rasamsonia emersonii (strain ATCC 16479 / CBS 393.64 / IMI 116815)</name>
    <dbReference type="NCBI Taxonomy" id="1408163"/>
    <lineage>
        <taxon>Eukaryota</taxon>
        <taxon>Fungi</taxon>
        <taxon>Dikarya</taxon>
        <taxon>Ascomycota</taxon>
        <taxon>Pezizomycotina</taxon>
        <taxon>Eurotiomycetes</taxon>
        <taxon>Eurotiomycetidae</taxon>
        <taxon>Eurotiales</taxon>
        <taxon>Trichocomaceae</taxon>
        <taxon>Rasamsonia</taxon>
    </lineage>
</organism>
<dbReference type="PANTHER" id="PTHR31468:SF2">
    <property type="entry name" value="1,3-BETA-GLUCANOSYLTRANSFERASE GAS1"/>
    <property type="match status" value="1"/>
</dbReference>
<evidence type="ECO:0000313" key="13">
    <source>
        <dbReference type="Proteomes" id="UP000053958"/>
    </source>
</evidence>
<evidence type="ECO:0000259" key="11">
    <source>
        <dbReference type="SMART" id="SM00768"/>
    </source>
</evidence>
<accession>A0A0F4Z291</accession>
<dbReference type="PANTHER" id="PTHR31468">
    <property type="entry name" value="1,3-BETA-GLUCANOSYLTRANSFERASE GAS1"/>
    <property type="match status" value="1"/>
</dbReference>
<evidence type="ECO:0000256" key="10">
    <source>
        <dbReference type="RuleBase" id="RU361209"/>
    </source>
</evidence>
<reference evidence="12 13" key="1">
    <citation type="submission" date="2015-04" db="EMBL/GenBank/DDBJ databases">
        <authorList>
            <person name="Heijne W.H."/>
            <person name="Fedorova N.D."/>
            <person name="Nierman W.C."/>
            <person name="Vollebregt A.W."/>
            <person name="Zhao Z."/>
            <person name="Wu L."/>
            <person name="Kumar M."/>
            <person name="Stam H."/>
            <person name="van den Berg M.A."/>
            <person name="Pel H.J."/>
        </authorList>
    </citation>
    <scope>NUCLEOTIDE SEQUENCE [LARGE SCALE GENOMIC DNA]</scope>
    <source>
        <strain evidence="12 13">CBS 393.64</strain>
    </source>
</reference>
<dbReference type="EMBL" id="LASV01000056">
    <property type="protein sequence ID" value="KKA24617.1"/>
    <property type="molecule type" value="Genomic_DNA"/>
</dbReference>
<dbReference type="Gene3D" id="3.20.20.80">
    <property type="entry name" value="Glycosidases"/>
    <property type="match status" value="1"/>
</dbReference>
<dbReference type="Pfam" id="PF03198">
    <property type="entry name" value="Glyco_hydro_72"/>
    <property type="match status" value="1"/>
</dbReference>
<feature type="signal peptide" evidence="10">
    <location>
        <begin position="1"/>
        <end position="22"/>
    </location>
</feature>
<dbReference type="SMART" id="SM00768">
    <property type="entry name" value="X8"/>
    <property type="match status" value="1"/>
</dbReference>
<keyword evidence="13" id="KW-1185">Reference proteome</keyword>
<feature type="chain" id="PRO_5005117051" description="1,3-beta-glucanosyltransferase" evidence="10">
    <location>
        <begin position="23"/>
        <end position="536"/>
    </location>
</feature>
<sequence>MKAVQWAASLVAACSLFAGSYATDVDPIVIKGSHFFYKTNGTEFFIQGVAYQASDTNNTSSDTTYVDPLTDPAGCQRDIPLLKELRTNVVRVYSINPDQDHSECMSMLADAGIYLIADLSQPSQSINRDSPVWDTDLYNRYTSVIDALANYTNVLGFFAGNEVTNSNLTTGASPFVKAAIRDMKAYIKQKNYRAIPVGYAADDDAWIREQVSAYFDCGSDDERADFWGLNIYEWCGNSTFEQSGYADRTKDFSKFDIPVFFSEYGCNTVRPREFTDVPVLFGPQMTGVWSGGIVYMYFQDTNDYGLVTVSGSSVSKLPDFTAYSSQMAKISPSLTNMADYKPSNTANLPCPTQNASWAAATNLPPTPDLELCNCMSSTLECVPKANLADEDVGELLGVVCGLSQTACESINANGTTGVYGEYSGCDASARLAYALNAYYQEQSSKGNGASACDFSGSATRQSSASPTGSCVQLLKSASSAAASASAAATGGSSGGATSKGAAPGRVAWQTFGVSDAVQVGLYSVSAVGAGLLMALL</sequence>
<evidence type="ECO:0000256" key="2">
    <source>
        <dbReference type="ARBA" id="ARBA00007528"/>
    </source>
</evidence>
<evidence type="ECO:0000256" key="8">
    <source>
        <dbReference type="ARBA" id="ARBA00023288"/>
    </source>
</evidence>
<keyword evidence="4 10" id="KW-0732">Signal</keyword>
<comment type="caution">
    <text evidence="12">The sequence shown here is derived from an EMBL/GenBank/DDBJ whole genome shotgun (WGS) entry which is preliminary data.</text>
</comment>
<dbReference type="GO" id="GO:0031505">
    <property type="term" value="P:fungal-type cell wall organization"/>
    <property type="evidence" value="ECO:0007669"/>
    <property type="project" value="TreeGrafter"/>
</dbReference>
<evidence type="ECO:0000256" key="1">
    <source>
        <dbReference type="ARBA" id="ARBA00004609"/>
    </source>
</evidence>
<dbReference type="InterPro" id="IPR012946">
    <property type="entry name" value="X8"/>
</dbReference>
<keyword evidence="7" id="KW-0325">Glycoprotein</keyword>
<keyword evidence="8 10" id="KW-0449">Lipoprotein</keyword>
<evidence type="ECO:0000256" key="5">
    <source>
        <dbReference type="ARBA" id="ARBA00023136"/>
    </source>
</evidence>
<dbReference type="GO" id="GO:0005886">
    <property type="term" value="C:plasma membrane"/>
    <property type="evidence" value="ECO:0007669"/>
    <property type="project" value="UniProtKB-SubCell"/>
</dbReference>
<evidence type="ECO:0000256" key="4">
    <source>
        <dbReference type="ARBA" id="ARBA00022729"/>
    </source>
</evidence>
<keyword evidence="6" id="KW-1015">Disulfide bond</keyword>
<proteinExistence type="inferred from homology"/>
<keyword evidence="3 10" id="KW-0336">GPI-anchor</keyword>
<evidence type="ECO:0000256" key="9">
    <source>
        <dbReference type="ARBA" id="ARBA00025026"/>
    </source>
</evidence>
<dbReference type="InterPro" id="IPR017853">
    <property type="entry name" value="GH"/>
</dbReference>
<comment type="similarity">
    <text evidence="2 10">Belongs to the glycosyl hydrolase 72 family.</text>
</comment>
<evidence type="ECO:0000256" key="3">
    <source>
        <dbReference type="ARBA" id="ARBA00022622"/>
    </source>
</evidence>
<dbReference type="RefSeq" id="XP_013331229.1">
    <property type="nucleotide sequence ID" value="XM_013475775.1"/>
</dbReference>
<dbReference type="OrthoDB" id="421038at2759"/>